<evidence type="ECO:0000256" key="1">
    <source>
        <dbReference type="SAM" id="MobiDB-lite"/>
    </source>
</evidence>
<dbReference type="PANTHER" id="PTHR21561:SF12">
    <property type="entry name" value="INO80 COMPLEX SUBUNIT B"/>
    <property type="match status" value="1"/>
</dbReference>
<feature type="region of interest" description="Disordered" evidence="1">
    <location>
        <begin position="113"/>
        <end position="140"/>
    </location>
</feature>
<gene>
    <name evidence="3" type="primary">Ino80b_0</name>
</gene>
<dbReference type="InterPro" id="IPR007529">
    <property type="entry name" value="Znf_HIT"/>
</dbReference>
<dbReference type="Gene3D" id="3.30.60.190">
    <property type="match status" value="1"/>
</dbReference>
<protein>
    <submittedName>
        <fullName evidence="3">INO80 complex subunit B</fullName>
    </submittedName>
</protein>
<dbReference type="InterPro" id="IPR029523">
    <property type="entry name" value="INO80B/Ies2"/>
</dbReference>
<dbReference type="EMBL" id="GFXV01005029">
    <property type="protein sequence ID" value="MBW16834.1"/>
    <property type="molecule type" value="Transcribed_RNA"/>
</dbReference>
<proteinExistence type="predicted"/>
<feature type="compositionally biased region" description="Polar residues" evidence="1">
    <location>
        <begin position="11"/>
        <end position="27"/>
    </location>
</feature>
<dbReference type="Pfam" id="PF04795">
    <property type="entry name" value="PAPA-1"/>
    <property type="match status" value="1"/>
</dbReference>
<dbReference type="AlphaFoldDB" id="A0A2H8TRK5"/>
<dbReference type="OrthoDB" id="2021186at2759"/>
<dbReference type="PANTHER" id="PTHR21561">
    <property type="entry name" value="INO80 COMPLEX SUBUNIT B"/>
    <property type="match status" value="1"/>
</dbReference>
<reference evidence="3" key="1">
    <citation type="submission" date="2017-10" db="EMBL/GenBank/DDBJ databases">
        <title>Transcriptome Assembly of Sugarcane Aphid Adults.</title>
        <authorList>
            <person name="Scully E.D."/>
            <person name="Palmer N.A."/>
            <person name="Geib S.M."/>
            <person name="Sarath G."/>
            <person name="Sattler S.E."/>
        </authorList>
    </citation>
    <scope>NUCLEOTIDE SEQUENCE</scope>
    <source>
        <tissue evidence="3">Whole body</tissue>
    </source>
</reference>
<dbReference type="GO" id="GO:0031011">
    <property type="term" value="C:Ino80 complex"/>
    <property type="evidence" value="ECO:0007669"/>
    <property type="project" value="InterPro"/>
</dbReference>
<feature type="compositionally biased region" description="Basic and acidic residues" evidence="1">
    <location>
        <begin position="124"/>
        <end position="140"/>
    </location>
</feature>
<dbReference type="InterPro" id="IPR006880">
    <property type="entry name" value="INO80B_C"/>
</dbReference>
<accession>A0A2H8TRK5</accession>
<evidence type="ECO:0000313" key="3">
    <source>
        <dbReference type="EMBL" id="MBW16834.1"/>
    </source>
</evidence>
<organism evidence="3">
    <name type="scientific">Melanaphis sacchari</name>
    <dbReference type="NCBI Taxonomy" id="742174"/>
    <lineage>
        <taxon>Eukaryota</taxon>
        <taxon>Metazoa</taxon>
        <taxon>Ecdysozoa</taxon>
        <taxon>Arthropoda</taxon>
        <taxon>Hexapoda</taxon>
        <taxon>Insecta</taxon>
        <taxon>Pterygota</taxon>
        <taxon>Neoptera</taxon>
        <taxon>Paraneoptera</taxon>
        <taxon>Hemiptera</taxon>
        <taxon>Sternorrhyncha</taxon>
        <taxon>Aphidomorpha</taxon>
        <taxon>Aphidoidea</taxon>
        <taxon>Aphididae</taxon>
        <taxon>Aphidini</taxon>
        <taxon>Melanaphis</taxon>
    </lineage>
</organism>
<dbReference type="CDD" id="cd23021">
    <property type="entry name" value="zf-HIT_IN80B"/>
    <property type="match status" value="1"/>
</dbReference>
<sequence>MSGHDEYVDVMTSSPPLTTKATLQSSGIKKKKVKNNKDNPGSSDEERWLKAIETGKLDEVDDELKKIKKKDPKMMTARQRAMFDRKSDKEFTEELVALPSGYREKVLTPEMLQKKAIKSQKRKQQADEKRENDKKRTMERLLKKHESKSKTNAKGRMARKAVNNIIYVNKNDKVSLLFPEGVEFPLKKSLIKPPPAQKMCGVDGCENPKKYSCSRTGLPLCSLQCYNANQLNIWNTVC</sequence>
<dbReference type="SMART" id="SM01406">
    <property type="entry name" value="PAPA-1"/>
    <property type="match status" value="1"/>
</dbReference>
<evidence type="ECO:0000259" key="2">
    <source>
        <dbReference type="SMART" id="SM01406"/>
    </source>
</evidence>
<feature type="region of interest" description="Disordered" evidence="1">
    <location>
        <begin position="1"/>
        <end position="48"/>
    </location>
</feature>
<feature type="domain" description="INO80 complex subunit B-like conserved region" evidence="2">
    <location>
        <begin position="110"/>
        <end position="182"/>
    </location>
</feature>
<dbReference type="Pfam" id="PF04438">
    <property type="entry name" value="zf-HIT"/>
    <property type="match status" value="1"/>
</dbReference>
<dbReference type="GO" id="GO:0006338">
    <property type="term" value="P:chromatin remodeling"/>
    <property type="evidence" value="ECO:0007669"/>
    <property type="project" value="InterPro"/>
</dbReference>
<name>A0A2H8TRK5_9HEMI</name>